<evidence type="ECO:0000256" key="1">
    <source>
        <dbReference type="ARBA" id="ARBA00023235"/>
    </source>
</evidence>
<evidence type="ECO:0000256" key="3">
    <source>
        <dbReference type="ARBA" id="ARBA00038858"/>
    </source>
</evidence>
<dbReference type="OrthoDB" id="9803238at2"/>
<comment type="similarity">
    <text evidence="2 4">Belongs to the UDP-N-acetylglucosamine 2-epimerase family.</text>
</comment>
<name>A0A517MRK8_9BACT</name>
<evidence type="ECO:0000256" key="2">
    <source>
        <dbReference type="ARBA" id="ARBA00038209"/>
    </source>
</evidence>
<dbReference type="KEGG" id="amob:HG15A2_07850"/>
<evidence type="ECO:0000313" key="7">
    <source>
        <dbReference type="Proteomes" id="UP000319852"/>
    </source>
</evidence>
<dbReference type="SUPFAM" id="SSF53756">
    <property type="entry name" value="UDP-Glycosyltransferase/glycogen phosphorylase"/>
    <property type="match status" value="1"/>
</dbReference>
<dbReference type="GO" id="GO:0008761">
    <property type="term" value="F:UDP-N-acetylglucosamine 2-epimerase activity"/>
    <property type="evidence" value="ECO:0007669"/>
    <property type="project" value="UniProtKB-EC"/>
</dbReference>
<keyword evidence="1 4" id="KW-0413">Isomerase</keyword>
<dbReference type="AlphaFoldDB" id="A0A517MRK8"/>
<dbReference type="CDD" id="cd03786">
    <property type="entry name" value="GTB_UDP-GlcNAc_2-Epimerase"/>
    <property type="match status" value="1"/>
</dbReference>
<organism evidence="6 7">
    <name type="scientific">Adhaeretor mobilis</name>
    <dbReference type="NCBI Taxonomy" id="1930276"/>
    <lineage>
        <taxon>Bacteria</taxon>
        <taxon>Pseudomonadati</taxon>
        <taxon>Planctomycetota</taxon>
        <taxon>Planctomycetia</taxon>
        <taxon>Pirellulales</taxon>
        <taxon>Lacipirellulaceae</taxon>
        <taxon>Adhaeretor</taxon>
    </lineage>
</organism>
<dbReference type="Pfam" id="PF02350">
    <property type="entry name" value="Epimerase_2"/>
    <property type="match status" value="1"/>
</dbReference>
<dbReference type="Proteomes" id="UP000319852">
    <property type="component" value="Chromosome"/>
</dbReference>
<dbReference type="RefSeq" id="WP_145057972.1">
    <property type="nucleotide sequence ID" value="NZ_CP036263.1"/>
</dbReference>
<protein>
    <recommendedName>
        <fullName evidence="3">UDP-N-acetylglucosamine 2-epimerase (non-hydrolyzing)</fullName>
        <ecNumber evidence="3">5.1.3.14</ecNumber>
    </recommendedName>
</protein>
<proteinExistence type="inferred from homology"/>
<dbReference type="EC" id="5.1.3.14" evidence="3"/>
<sequence length="379" mass="41260">MHQVAVFIGTRPEAIKMAPVVATLNAAEGIQPVVVNAGQHREMIRQVIELFGIPVDVDLDVMVKDQTLAGLTSRLVTRIDETLSEIKPDLVLVQGDTTTVLCAALASFYNKIPIGHVEAGLRTGNMQSPFPEEANRRLVSPLADLHFAPTDTARDALLAERIPAERILVTGNTVIDALLMEVARQEQPEVADSLAAELAEIVGESLIGREMILITGHRRENIGEGFLQICHAIRELATRRPDALLVYPVHLNPRVKDVVHKQLADLANVRLIAPQPYTQFVALARASRLILTDSGGVQEEAPSLGKPVLVMRDTTERPEGVEAGAVRLVGPNADRIVSEAMTLLTDEATHQAMARTANPYGDGQAAERIVQRVREFLQS</sequence>
<dbReference type="Gene3D" id="3.40.50.2000">
    <property type="entry name" value="Glycogen Phosphorylase B"/>
    <property type="match status" value="2"/>
</dbReference>
<dbReference type="PANTHER" id="PTHR43174">
    <property type="entry name" value="UDP-N-ACETYLGLUCOSAMINE 2-EPIMERASE"/>
    <property type="match status" value="1"/>
</dbReference>
<keyword evidence="7" id="KW-1185">Reference proteome</keyword>
<gene>
    <name evidence="6" type="primary">wecB</name>
    <name evidence="6" type="ORF">HG15A2_07850</name>
</gene>
<accession>A0A517MRK8</accession>
<dbReference type="EMBL" id="CP036263">
    <property type="protein sequence ID" value="QDS97522.1"/>
    <property type="molecule type" value="Genomic_DNA"/>
</dbReference>
<dbReference type="InterPro" id="IPR029767">
    <property type="entry name" value="WecB-like"/>
</dbReference>
<dbReference type="InterPro" id="IPR003331">
    <property type="entry name" value="UDP_GlcNAc_Epimerase_2_dom"/>
</dbReference>
<reference evidence="6 7" key="1">
    <citation type="submission" date="2019-02" db="EMBL/GenBank/DDBJ databases">
        <title>Deep-cultivation of Planctomycetes and their phenomic and genomic characterization uncovers novel biology.</title>
        <authorList>
            <person name="Wiegand S."/>
            <person name="Jogler M."/>
            <person name="Boedeker C."/>
            <person name="Pinto D."/>
            <person name="Vollmers J."/>
            <person name="Rivas-Marin E."/>
            <person name="Kohn T."/>
            <person name="Peeters S.H."/>
            <person name="Heuer A."/>
            <person name="Rast P."/>
            <person name="Oberbeckmann S."/>
            <person name="Bunk B."/>
            <person name="Jeske O."/>
            <person name="Meyerdierks A."/>
            <person name="Storesund J.E."/>
            <person name="Kallscheuer N."/>
            <person name="Luecker S."/>
            <person name="Lage O.M."/>
            <person name="Pohl T."/>
            <person name="Merkel B.J."/>
            <person name="Hornburger P."/>
            <person name="Mueller R.-W."/>
            <person name="Bruemmer F."/>
            <person name="Labrenz M."/>
            <person name="Spormann A.M."/>
            <person name="Op den Camp H."/>
            <person name="Overmann J."/>
            <person name="Amann R."/>
            <person name="Jetten M.S.M."/>
            <person name="Mascher T."/>
            <person name="Medema M.H."/>
            <person name="Devos D.P."/>
            <person name="Kaster A.-K."/>
            <person name="Ovreas L."/>
            <person name="Rohde M."/>
            <person name="Galperin M.Y."/>
            <person name="Jogler C."/>
        </authorList>
    </citation>
    <scope>NUCLEOTIDE SEQUENCE [LARGE SCALE GENOMIC DNA]</scope>
    <source>
        <strain evidence="6 7">HG15A2</strain>
    </source>
</reference>
<feature type="domain" description="UDP-N-acetylglucosamine 2-epimerase" evidence="5">
    <location>
        <begin position="24"/>
        <end position="372"/>
    </location>
</feature>
<dbReference type="PANTHER" id="PTHR43174:SF2">
    <property type="entry name" value="UDP-N-ACETYLGLUCOSAMINE 2-EPIMERASE"/>
    <property type="match status" value="1"/>
</dbReference>
<dbReference type="NCBIfam" id="TIGR00236">
    <property type="entry name" value="wecB"/>
    <property type="match status" value="1"/>
</dbReference>
<evidence type="ECO:0000313" key="6">
    <source>
        <dbReference type="EMBL" id="QDS97522.1"/>
    </source>
</evidence>
<evidence type="ECO:0000259" key="5">
    <source>
        <dbReference type="Pfam" id="PF02350"/>
    </source>
</evidence>
<evidence type="ECO:0000256" key="4">
    <source>
        <dbReference type="RuleBase" id="RU003513"/>
    </source>
</evidence>